<dbReference type="NCBIfam" id="TIGR01947">
    <property type="entry name" value="rnfG"/>
    <property type="match status" value="1"/>
</dbReference>
<evidence type="ECO:0000256" key="5">
    <source>
        <dbReference type="ARBA" id="ARBA00022982"/>
    </source>
</evidence>
<keyword evidence="6" id="KW-1133">Transmembrane helix</keyword>
<evidence type="ECO:0000256" key="6">
    <source>
        <dbReference type="SAM" id="Phobius"/>
    </source>
</evidence>
<dbReference type="GO" id="GO:0022900">
    <property type="term" value="P:electron transport chain"/>
    <property type="evidence" value="ECO:0007669"/>
    <property type="project" value="InterPro"/>
</dbReference>
<keyword evidence="5" id="KW-0249">Electron transport</keyword>
<keyword evidence="3" id="KW-0285">Flavoprotein</keyword>
<evidence type="ECO:0000256" key="2">
    <source>
        <dbReference type="ARBA" id="ARBA00022553"/>
    </source>
</evidence>
<dbReference type="SMART" id="SM00900">
    <property type="entry name" value="FMN_bind"/>
    <property type="match status" value="1"/>
</dbReference>
<evidence type="ECO:0000256" key="4">
    <source>
        <dbReference type="ARBA" id="ARBA00022643"/>
    </source>
</evidence>
<dbReference type="GO" id="GO:0010181">
    <property type="term" value="F:FMN binding"/>
    <property type="evidence" value="ECO:0007669"/>
    <property type="project" value="InterPro"/>
</dbReference>
<dbReference type="InterPro" id="IPR007329">
    <property type="entry name" value="FMN-bd"/>
</dbReference>
<evidence type="ECO:0000256" key="3">
    <source>
        <dbReference type="ARBA" id="ARBA00022630"/>
    </source>
</evidence>
<dbReference type="PIRSF" id="PIRSF006091">
    <property type="entry name" value="E_trnsport_RnfG"/>
    <property type="match status" value="1"/>
</dbReference>
<sequence length="214" mass="22991">MTDAVEPQHRKAVAYQAVLLGAFTTLAAILLVIGNLGTRDSIARRQNEEVQASLNEVIPAKLHDNNLLDNQIILSREEGDITVYRAMQKGRITALAYQISGQGYGGDISLIMGVDPGGRILGVRVLSHAETPGLGDKIEKQKDNWILGFNGLSLGRPPASAWGVKKDGGYFDQFSGATITPRAVIKAIKKGLQFFSANRTELLAILPDSAGSTH</sequence>
<keyword evidence="2" id="KW-0597">Phosphoprotein</keyword>
<dbReference type="GO" id="GO:0005886">
    <property type="term" value="C:plasma membrane"/>
    <property type="evidence" value="ECO:0007669"/>
    <property type="project" value="InterPro"/>
</dbReference>
<dbReference type="PANTHER" id="PTHR36118">
    <property type="entry name" value="ION-TRANSLOCATING OXIDOREDUCTASE COMPLEX SUBUNIT G"/>
    <property type="match status" value="1"/>
</dbReference>
<dbReference type="Pfam" id="PF04205">
    <property type="entry name" value="FMN_bind"/>
    <property type="match status" value="1"/>
</dbReference>
<protein>
    <submittedName>
        <fullName evidence="8">Electron transport complex protein RnfG</fullName>
    </submittedName>
</protein>
<name>A0A3B0Z8B0_9ZZZZ</name>
<keyword evidence="4" id="KW-0288">FMN</keyword>
<feature type="domain" description="FMN-binding" evidence="7">
    <location>
        <begin position="103"/>
        <end position="195"/>
    </location>
</feature>
<dbReference type="PANTHER" id="PTHR36118:SF1">
    <property type="entry name" value="ION-TRANSLOCATING OXIDOREDUCTASE COMPLEX SUBUNIT G"/>
    <property type="match status" value="1"/>
</dbReference>
<keyword evidence="6" id="KW-0812">Transmembrane</keyword>
<evidence type="ECO:0000313" key="8">
    <source>
        <dbReference type="EMBL" id="VAW82499.1"/>
    </source>
</evidence>
<dbReference type="EMBL" id="UOFM01000472">
    <property type="protein sequence ID" value="VAW82499.1"/>
    <property type="molecule type" value="Genomic_DNA"/>
</dbReference>
<dbReference type="InterPro" id="IPR010209">
    <property type="entry name" value="Ion_transpt_RnfG/RsxG"/>
</dbReference>
<keyword evidence="1" id="KW-0813">Transport</keyword>
<evidence type="ECO:0000256" key="1">
    <source>
        <dbReference type="ARBA" id="ARBA00022448"/>
    </source>
</evidence>
<dbReference type="HAMAP" id="MF_00479">
    <property type="entry name" value="RsxG_RnfG"/>
    <property type="match status" value="1"/>
</dbReference>
<dbReference type="AlphaFoldDB" id="A0A3B0Z8B0"/>
<keyword evidence="6" id="KW-0472">Membrane</keyword>
<evidence type="ECO:0000259" key="7">
    <source>
        <dbReference type="SMART" id="SM00900"/>
    </source>
</evidence>
<organism evidence="8">
    <name type="scientific">hydrothermal vent metagenome</name>
    <dbReference type="NCBI Taxonomy" id="652676"/>
    <lineage>
        <taxon>unclassified sequences</taxon>
        <taxon>metagenomes</taxon>
        <taxon>ecological metagenomes</taxon>
    </lineage>
</organism>
<accession>A0A3B0Z8B0</accession>
<gene>
    <name evidence="8" type="ORF">MNBD_GAMMA14-567</name>
</gene>
<reference evidence="8" key="1">
    <citation type="submission" date="2018-06" db="EMBL/GenBank/DDBJ databases">
        <authorList>
            <person name="Zhirakovskaya E."/>
        </authorList>
    </citation>
    <scope>NUCLEOTIDE SEQUENCE</scope>
</reference>
<feature type="transmembrane region" description="Helical" evidence="6">
    <location>
        <begin position="12"/>
        <end position="36"/>
    </location>
</feature>
<dbReference type="NCBIfam" id="NF002519">
    <property type="entry name" value="PRK01908.1"/>
    <property type="match status" value="1"/>
</dbReference>
<proteinExistence type="inferred from homology"/>
<dbReference type="GO" id="GO:0009055">
    <property type="term" value="F:electron transfer activity"/>
    <property type="evidence" value="ECO:0007669"/>
    <property type="project" value="InterPro"/>
</dbReference>